<comment type="caution">
    <text evidence="3">The sequence shown here is derived from an EMBL/GenBank/DDBJ whole genome shotgun (WGS) entry which is preliminary data.</text>
</comment>
<keyword evidence="2" id="KW-1133">Transmembrane helix</keyword>
<dbReference type="AlphaFoldDB" id="A0AAD6GJV7"/>
<reference evidence="3 4" key="1">
    <citation type="journal article" date="2023" name="IMA Fungus">
        <title>Comparative genomic study of the Penicillium genus elucidates a diverse pangenome and 15 lateral gene transfer events.</title>
        <authorList>
            <person name="Petersen C."/>
            <person name="Sorensen T."/>
            <person name="Nielsen M.R."/>
            <person name="Sondergaard T.E."/>
            <person name="Sorensen J.L."/>
            <person name="Fitzpatrick D.A."/>
            <person name="Frisvad J.C."/>
            <person name="Nielsen K.L."/>
        </authorList>
    </citation>
    <scope>NUCLEOTIDE SEQUENCE [LARGE SCALE GENOMIC DNA]</scope>
    <source>
        <strain evidence="3 4">IBT 35679</strain>
    </source>
</reference>
<dbReference type="Proteomes" id="UP001220324">
    <property type="component" value="Unassembled WGS sequence"/>
</dbReference>
<evidence type="ECO:0000313" key="3">
    <source>
        <dbReference type="EMBL" id="KAJ5553018.1"/>
    </source>
</evidence>
<sequence length="80" mass="8568">MSLFTATRTATGVFSKPRFLSIARSSGPHRLYSTRPPTPNNPQTSRSNFPVLPIIAILAIGSGSFVLLAKSRTGQKPPSN</sequence>
<name>A0AAD6GJV7_9EURO</name>
<feature type="transmembrane region" description="Helical" evidence="2">
    <location>
        <begin position="49"/>
        <end position="69"/>
    </location>
</feature>
<evidence type="ECO:0000256" key="1">
    <source>
        <dbReference type="SAM" id="MobiDB-lite"/>
    </source>
</evidence>
<organism evidence="3 4">
    <name type="scientific">Penicillium frequentans</name>
    <dbReference type="NCBI Taxonomy" id="3151616"/>
    <lineage>
        <taxon>Eukaryota</taxon>
        <taxon>Fungi</taxon>
        <taxon>Dikarya</taxon>
        <taxon>Ascomycota</taxon>
        <taxon>Pezizomycotina</taxon>
        <taxon>Eurotiomycetes</taxon>
        <taxon>Eurotiomycetidae</taxon>
        <taxon>Eurotiales</taxon>
        <taxon>Aspergillaceae</taxon>
        <taxon>Penicillium</taxon>
    </lineage>
</organism>
<dbReference type="EMBL" id="JAQIZZ010000002">
    <property type="protein sequence ID" value="KAJ5553018.1"/>
    <property type="molecule type" value="Genomic_DNA"/>
</dbReference>
<accession>A0AAD6GJV7</accession>
<keyword evidence="2" id="KW-0472">Membrane</keyword>
<proteinExistence type="predicted"/>
<keyword evidence="2" id="KW-0812">Transmembrane</keyword>
<evidence type="ECO:0000313" key="4">
    <source>
        <dbReference type="Proteomes" id="UP001220324"/>
    </source>
</evidence>
<evidence type="ECO:0000256" key="2">
    <source>
        <dbReference type="SAM" id="Phobius"/>
    </source>
</evidence>
<protein>
    <submittedName>
        <fullName evidence="3">Uncharacterized protein</fullName>
    </submittedName>
</protein>
<keyword evidence="4" id="KW-1185">Reference proteome</keyword>
<gene>
    <name evidence="3" type="ORF">N7494_002396</name>
</gene>
<feature type="region of interest" description="Disordered" evidence="1">
    <location>
        <begin position="25"/>
        <end position="47"/>
    </location>
</feature>